<evidence type="ECO:0000313" key="1">
    <source>
        <dbReference type="EMBL" id="MCI81802.1"/>
    </source>
</evidence>
<dbReference type="Proteomes" id="UP000265520">
    <property type="component" value="Unassembled WGS sequence"/>
</dbReference>
<keyword evidence="2" id="KW-1185">Reference proteome</keyword>
<reference evidence="1 2" key="1">
    <citation type="journal article" date="2018" name="Front. Plant Sci.">
        <title>Red Clover (Trifolium pratense) and Zigzag Clover (T. medium) - A Picture of Genomic Similarities and Differences.</title>
        <authorList>
            <person name="Dluhosova J."/>
            <person name="Istvanek J."/>
            <person name="Nedelnik J."/>
            <person name="Repkova J."/>
        </authorList>
    </citation>
    <scope>NUCLEOTIDE SEQUENCE [LARGE SCALE GENOMIC DNA]</scope>
    <source>
        <strain evidence="2">cv. 10/8</strain>
        <tissue evidence="1">Leaf</tissue>
    </source>
</reference>
<accession>A0A392V324</accession>
<dbReference type="EMBL" id="LXQA011028061">
    <property type="protein sequence ID" value="MCI81802.1"/>
    <property type="molecule type" value="Genomic_DNA"/>
</dbReference>
<organism evidence="1 2">
    <name type="scientific">Trifolium medium</name>
    <dbReference type="NCBI Taxonomy" id="97028"/>
    <lineage>
        <taxon>Eukaryota</taxon>
        <taxon>Viridiplantae</taxon>
        <taxon>Streptophyta</taxon>
        <taxon>Embryophyta</taxon>
        <taxon>Tracheophyta</taxon>
        <taxon>Spermatophyta</taxon>
        <taxon>Magnoliopsida</taxon>
        <taxon>eudicotyledons</taxon>
        <taxon>Gunneridae</taxon>
        <taxon>Pentapetalae</taxon>
        <taxon>rosids</taxon>
        <taxon>fabids</taxon>
        <taxon>Fabales</taxon>
        <taxon>Fabaceae</taxon>
        <taxon>Papilionoideae</taxon>
        <taxon>50 kb inversion clade</taxon>
        <taxon>NPAAA clade</taxon>
        <taxon>Hologalegina</taxon>
        <taxon>IRL clade</taxon>
        <taxon>Trifolieae</taxon>
        <taxon>Trifolium</taxon>
    </lineage>
</organism>
<name>A0A392V324_9FABA</name>
<evidence type="ECO:0000313" key="2">
    <source>
        <dbReference type="Proteomes" id="UP000265520"/>
    </source>
</evidence>
<sequence length="14" mass="1480">DSLSLVDLYRAGGN</sequence>
<feature type="non-terminal residue" evidence="1">
    <location>
        <position position="1"/>
    </location>
</feature>
<proteinExistence type="predicted"/>
<comment type="caution">
    <text evidence="1">The sequence shown here is derived from an EMBL/GenBank/DDBJ whole genome shotgun (WGS) entry which is preliminary data.</text>
</comment>
<protein>
    <submittedName>
        <fullName evidence="1">Uncharacterized protein</fullName>
    </submittedName>
</protein>